<evidence type="ECO:0000256" key="6">
    <source>
        <dbReference type="SAM" id="SignalP"/>
    </source>
</evidence>
<dbReference type="PANTHER" id="PTHR33920:SF2">
    <property type="entry name" value="THIONIN-2.1-RELATED"/>
    <property type="match status" value="1"/>
</dbReference>
<feature type="signal peptide" evidence="6">
    <location>
        <begin position="1"/>
        <end position="32"/>
    </location>
</feature>
<protein>
    <recommendedName>
        <fullName evidence="9">Acidic protein</fullName>
    </recommendedName>
</protein>
<keyword evidence="3" id="KW-0800">Toxin</keyword>
<dbReference type="GO" id="GO:0050830">
    <property type="term" value="P:defense response to Gram-positive bacterium"/>
    <property type="evidence" value="ECO:0007669"/>
    <property type="project" value="UniProtKB-ARBA"/>
</dbReference>
<dbReference type="PANTHER" id="PTHR33920">
    <property type="entry name" value="THIONIN-2.1-RELATED"/>
    <property type="match status" value="1"/>
</dbReference>
<dbReference type="GO" id="GO:0090729">
    <property type="term" value="F:toxin activity"/>
    <property type="evidence" value="ECO:0007669"/>
    <property type="project" value="UniProtKB-KW"/>
</dbReference>
<proteinExistence type="predicted"/>
<name>A0AAD4SH52_9MAGN</name>
<comment type="caution">
    <text evidence="7">The sequence shown here is derived from an EMBL/GenBank/DDBJ whole genome shotgun (WGS) entry which is preliminary data.</text>
</comment>
<evidence type="ECO:0000256" key="3">
    <source>
        <dbReference type="ARBA" id="ARBA00022656"/>
    </source>
</evidence>
<dbReference type="PROSITE" id="PS00271">
    <property type="entry name" value="THIONIN"/>
    <property type="match status" value="1"/>
</dbReference>
<dbReference type="SUPFAM" id="SSF57429">
    <property type="entry name" value="Crambin-like"/>
    <property type="match status" value="1"/>
</dbReference>
<comment type="subcellular location">
    <subcellularLocation>
        <location evidence="1">Secreted</location>
    </subcellularLocation>
</comment>
<reference evidence="7" key="1">
    <citation type="submission" date="2022-04" db="EMBL/GenBank/DDBJ databases">
        <title>A functionally conserved STORR gene fusion in Papaver species that diverged 16.8 million years ago.</title>
        <authorList>
            <person name="Catania T."/>
        </authorList>
    </citation>
    <scope>NUCLEOTIDE SEQUENCE</scope>
    <source>
        <strain evidence="7">S-188037</strain>
    </source>
</reference>
<organism evidence="7 8">
    <name type="scientific">Papaver atlanticum</name>
    <dbReference type="NCBI Taxonomy" id="357466"/>
    <lineage>
        <taxon>Eukaryota</taxon>
        <taxon>Viridiplantae</taxon>
        <taxon>Streptophyta</taxon>
        <taxon>Embryophyta</taxon>
        <taxon>Tracheophyta</taxon>
        <taxon>Spermatophyta</taxon>
        <taxon>Magnoliopsida</taxon>
        <taxon>Ranunculales</taxon>
        <taxon>Papaveraceae</taxon>
        <taxon>Papaveroideae</taxon>
        <taxon>Papaver</taxon>
    </lineage>
</organism>
<keyword evidence="2" id="KW-0964">Secreted</keyword>
<evidence type="ECO:0000256" key="5">
    <source>
        <dbReference type="ARBA" id="ARBA00023157"/>
    </source>
</evidence>
<evidence type="ECO:0000313" key="7">
    <source>
        <dbReference type="EMBL" id="KAI3907950.1"/>
    </source>
</evidence>
<evidence type="ECO:0000256" key="2">
    <source>
        <dbReference type="ARBA" id="ARBA00022525"/>
    </source>
</evidence>
<evidence type="ECO:0000256" key="1">
    <source>
        <dbReference type="ARBA" id="ARBA00004613"/>
    </source>
</evidence>
<dbReference type="Gene3D" id="3.30.1350.10">
    <property type="entry name" value="Thionin-like"/>
    <property type="match status" value="1"/>
</dbReference>
<evidence type="ECO:0000256" key="4">
    <source>
        <dbReference type="ARBA" id="ARBA00022821"/>
    </source>
</evidence>
<accession>A0AAD4SH52</accession>
<dbReference type="InterPro" id="IPR001010">
    <property type="entry name" value="Thionin"/>
</dbReference>
<keyword evidence="8" id="KW-1185">Reference proteome</keyword>
<keyword evidence="4" id="KW-0611">Plant defense</keyword>
<dbReference type="PRINTS" id="PR00287">
    <property type="entry name" value="THIONIN"/>
</dbReference>
<gene>
    <name evidence="7" type="ORF">MKW98_003595</name>
</gene>
<dbReference type="EMBL" id="JAJJMB010010543">
    <property type="protein sequence ID" value="KAI3907950.1"/>
    <property type="molecule type" value="Genomic_DNA"/>
</dbReference>
<feature type="chain" id="PRO_5042002025" description="Acidic protein" evidence="6">
    <location>
        <begin position="33"/>
        <end position="154"/>
    </location>
</feature>
<keyword evidence="6" id="KW-0732">Signal</keyword>
<dbReference type="InterPro" id="IPR036391">
    <property type="entry name" value="Thionin-like_sf"/>
</dbReference>
<dbReference type="GO" id="GO:0001897">
    <property type="term" value="P:symbiont-mediated cytolysis of host cell"/>
    <property type="evidence" value="ECO:0007669"/>
    <property type="project" value="UniProtKB-ARBA"/>
</dbReference>
<keyword evidence="5" id="KW-1015">Disulfide bond</keyword>
<dbReference type="FunFam" id="3.30.1350.10:FF:000001">
    <property type="entry name" value="Hellethionin-D"/>
    <property type="match status" value="1"/>
</dbReference>
<dbReference type="GO" id="GO:0005576">
    <property type="term" value="C:extracellular region"/>
    <property type="evidence" value="ECO:0007669"/>
    <property type="project" value="UniProtKB-SubCell"/>
</dbReference>
<sequence>MEAAKCVKAPLGALIMGVLILGLLIVQTPVEAKSCCKSTVGRNCYNACRLRFARQVCASTCSCKIVGGNRCPRGYPKLSGFLNSEDFEDQTNVEDQAYQINEYCKLGCVSSECGDNVITTSQPSQKPDEEVERCNNACLELCNKNSNTEAAVTA</sequence>
<evidence type="ECO:0008006" key="9">
    <source>
        <dbReference type="Google" id="ProtNLM"/>
    </source>
</evidence>
<evidence type="ECO:0000313" key="8">
    <source>
        <dbReference type="Proteomes" id="UP001202328"/>
    </source>
</evidence>
<dbReference type="Proteomes" id="UP001202328">
    <property type="component" value="Unassembled WGS sequence"/>
</dbReference>
<dbReference type="Pfam" id="PF00321">
    <property type="entry name" value="Thionin"/>
    <property type="match status" value="1"/>
</dbReference>
<dbReference type="GO" id="GO:0050832">
    <property type="term" value="P:defense response to fungus"/>
    <property type="evidence" value="ECO:0007669"/>
    <property type="project" value="UniProtKB-ARBA"/>
</dbReference>
<dbReference type="AlphaFoldDB" id="A0AAD4SH52"/>